<accession>A0A4Q2SUT1</accession>
<organism evidence="4 5">
    <name type="scientific">Nocardioides zhouii</name>
    <dbReference type="NCBI Taxonomy" id="1168729"/>
    <lineage>
        <taxon>Bacteria</taxon>
        <taxon>Bacillati</taxon>
        <taxon>Actinomycetota</taxon>
        <taxon>Actinomycetes</taxon>
        <taxon>Propionibacteriales</taxon>
        <taxon>Nocardioidaceae</taxon>
        <taxon>Nocardioides</taxon>
    </lineage>
</organism>
<keyword evidence="1 2" id="KW-0500">Molybdenum</keyword>
<dbReference type="Gene3D" id="1.10.1660.10">
    <property type="match status" value="1"/>
</dbReference>
<dbReference type="OrthoDB" id="271159at2"/>
<dbReference type="GO" id="GO:0003677">
    <property type="term" value="F:DNA binding"/>
    <property type="evidence" value="ECO:0007669"/>
    <property type="project" value="InterPro"/>
</dbReference>
<dbReference type="InterPro" id="IPR005116">
    <property type="entry name" value="Transp-assoc_OB_typ1"/>
</dbReference>
<reference evidence="4 5" key="1">
    <citation type="submission" date="2019-01" db="EMBL/GenBank/DDBJ databases">
        <title>Novel species of Nocardioides.</title>
        <authorList>
            <person name="Liu Q."/>
            <person name="X Y.-H."/>
        </authorList>
    </citation>
    <scope>NUCLEOTIDE SEQUENCE [LARGE SCALE GENOMIC DNA]</scope>
    <source>
        <strain evidence="4 5">HLT2-9</strain>
    </source>
</reference>
<proteinExistence type="predicted"/>
<feature type="domain" description="Mop" evidence="3">
    <location>
        <begin position="74"/>
        <end position="139"/>
    </location>
</feature>
<evidence type="ECO:0000256" key="1">
    <source>
        <dbReference type="ARBA" id="ARBA00022505"/>
    </source>
</evidence>
<dbReference type="InterPro" id="IPR004606">
    <property type="entry name" value="Mop_domain"/>
</dbReference>
<evidence type="ECO:0000313" key="4">
    <source>
        <dbReference type="EMBL" id="RYC09542.1"/>
    </source>
</evidence>
<name>A0A4Q2SUT1_9ACTN</name>
<dbReference type="SUPFAM" id="SSF50331">
    <property type="entry name" value="MOP-like"/>
    <property type="match status" value="1"/>
</dbReference>
<dbReference type="NCBIfam" id="TIGR01764">
    <property type="entry name" value="excise"/>
    <property type="match status" value="1"/>
</dbReference>
<dbReference type="InterPro" id="IPR009061">
    <property type="entry name" value="DNA-bd_dom_put_sf"/>
</dbReference>
<dbReference type="Proteomes" id="UP000291101">
    <property type="component" value="Unassembled WGS sequence"/>
</dbReference>
<dbReference type="Pfam" id="PF12728">
    <property type="entry name" value="HTH_17"/>
    <property type="match status" value="1"/>
</dbReference>
<dbReference type="GO" id="GO:0015689">
    <property type="term" value="P:molybdate ion transport"/>
    <property type="evidence" value="ECO:0007669"/>
    <property type="project" value="InterPro"/>
</dbReference>
<dbReference type="EMBL" id="SDWV01000013">
    <property type="protein sequence ID" value="RYC09542.1"/>
    <property type="molecule type" value="Genomic_DNA"/>
</dbReference>
<dbReference type="Gene3D" id="2.40.50.100">
    <property type="match status" value="1"/>
</dbReference>
<dbReference type="CDD" id="cd04762">
    <property type="entry name" value="HTH_MerR-trunc"/>
    <property type="match status" value="1"/>
</dbReference>
<keyword evidence="5" id="KW-1185">Reference proteome</keyword>
<protein>
    <submittedName>
        <fullName evidence="4">Helix-turn-helix domain-containing protein</fullName>
    </submittedName>
</protein>
<dbReference type="SUPFAM" id="SSF46955">
    <property type="entry name" value="Putative DNA-binding domain"/>
    <property type="match status" value="1"/>
</dbReference>
<dbReference type="InterPro" id="IPR010093">
    <property type="entry name" value="SinI_DNA-bd"/>
</dbReference>
<dbReference type="InterPro" id="IPR041657">
    <property type="entry name" value="HTH_17"/>
</dbReference>
<evidence type="ECO:0000256" key="2">
    <source>
        <dbReference type="PROSITE-ProRule" id="PRU01213"/>
    </source>
</evidence>
<dbReference type="AlphaFoldDB" id="A0A4Q2SUT1"/>
<dbReference type="PROSITE" id="PS51866">
    <property type="entry name" value="MOP"/>
    <property type="match status" value="1"/>
</dbReference>
<evidence type="ECO:0000259" key="3">
    <source>
        <dbReference type="PROSITE" id="PS51866"/>
    </source>
</evidence>
<dbReference type="Pfam" id="PF03459">
    <property type="entry name" value="TOBE"/>
    <property type="match status" value="1"/>
</dbReference>
<gene>
    <name evidence="4" type="ORF">EUA94_13355</name>
</gene>
<evidence type="ECO:0000313" key="5">
    <source>
        <dbReference type="Proteomes" id="UP000291101"/>
    </source>
</evidence>
<sequence>MRHTSRVITYRIAEAAEILAVSDDTVRRWVETGRIPSQRTEGRATVTGADLAELAEHLAESGEVADRDRTRASSVSARNRMSGIVTRVKRDTVMAQVEMICGPYRVVSLMSSDAADELGLEPGVRAIASVKSTNVVVEVQK</sequence>
<comment type="caution">
    <text evidence="4">The sequence shown here is derived from an EMBL/GenBank/DDBJ whole genome shotgun (WGS) entry which is preliminary data.</text>
</comment>
<dbReference type="InterPro" id="IPR008995">
    <property type="entry name" value="Mo/tungstate-bd_C_term_dom"/>
</dbReference>